<keyword evidence="3" id="KW-1185">Reference proteome</keyword>
<sequence length="56" mass="6543">MVRALKTVTQVWQEWTLGIHGGPAVRGLEELHGSAWRNTPAEKRSFFRRKRIIDRV</sequence>
<dbReference type="GO" id="GO:0000981">
    <property type="term" value="F:DNA-binding transcription factor activity, RNA polymerase II-specific"/>
    <property type="evidence" value="ECO:0007669"/>
    <property type="project" value="TreeGrafter"/>
</dbReference>
<dbReference type="Pfam" id="PF12550">
    <property type="entry name" value="GCR1_C"/>
    <property type="match status" value="1"/>
</dbReference>
<evidence type="ECO:0000313" key="3">
    <source>
        <dbReference type="Proteomes" id="UP000002640"/>
    </source>
</evidence>
<dbReference type="InterPro" id="IPR022210">
    <property type="entry name" value="TF_GCR1-like"/>
</dbReference>
<protein>
    <recommendedName>
        <fullName evidence="1">Transcription activator GCR1-like domain-containing protein</fullName>
    </recommendedName>
</protein>
<dbReference type="PANTHER" id="PTHR37784">
    <property type="entry name" value="PROTEIN MSN1"/>
    <property type="match status" value="1"/>
</dbReference>
<dbReference type="AlphaFoldDB" id="G4Z4W0"/>
<dbReference type="GO" id="GO:0000978">
    <property type="term" value="F:RNA polymerase II cis-regulatory region sequence-specific DNA binding"/>
    <property type="evidence" value="ECO:0007669"/>
    <property type="project" value="TreeGrafter"/>
</dbReference>
<dbReference type="InterPro" id="IPR052146">
    <property type="entry name" value="HOT1"/>
</dbReference>
<dbReference type="RefSeq" id="XP_009525006.1">
    <property type="nucleotide sequence ID" value="XM_009526711.1"/>
</dbReference>
<dbReference type="GO" id="GO:0060963">
    <property type="term" value="P:positive regulation of ribosomal protein gene transcription by RNA polymerase II"/>
    <property type="evidence" value="ECO:0007669"/>
    <property type="project" value="TreeGrafter"/>
</dbReference>
<feature type="domain" description="Transcription activator GCR1-like" evidence="1">
    <location>
        <begin position="1"/>
        <end position="56"/>
    </location>
</feature>
<dbReference type="PANTHER" id="PTHR37784:SF2">
    <property type="entry name" value="HIGH-OSMOLARITY-INDUCED TRANSCRIPTION PROTEIN 1"/>
    <property type="match status" value="1"/>
</dbReference>
<feature type="non-terminal residue" evidence="2">
    <location>
        <position position="56"/>
    </location>
</feature>
<dbReference type="GeneID" id="20651813"/>
<dbReference type="Proteomes" id="UP000002640">
    <property type="component" value="Unassembled WGS sequence"/>
</dbReference>
<evidence type="ECO:0000259" key="1">
    <source>
        <dbReference type="Pfam" id="PF12550"/>
    </source>
</evidence>
<proteinExistence type="predicted"/>
<dbReference type="KEGG" id="psoj:PHYSODRAFT_414167"/>
<dbReference type="EMBL" id="JH159153">
    <property type="protein sequence ID" value="EGZ22289.1"/>
    <property type="molecule type" value="Genomic_DNA"/>
</dbReference>
<organism evidence="2 3">
    <name type="scientific">Phytophthora sojae (strain P6497)</name>
    <name type="common">Soybean stem and root rot agent</name>
    <name type="synonym">Phytophthora megasperma f. sp. glycines</name>
    <dbReference type="NCBI Taxonomy" id="1094619"/>
    <lineage>
        <taxon>Eukaryota</taxon>
        <taxon>Sar</taxon>
        <taxon>Stramenopiles</taxon>
        <taxon>Oomycota</taxon>
        <taxon>Peronosporomycetes</taxon>
        <taxon>Peronosporales</taxon>
        <taxon>Peronosporaceae</taxon>
        <taxon>Phytophthora</taxon>
    </lineage>
</organism>
<reference evidence="2 3" key="1">
    <citation type="journal article" date="2006" name="Science">
        <title>Phytophthora genome sequences uncover evolutionary origins and mechanisms of pathogenesis.</title>
        <authorList>
            <person name="Tyler B.M."/>
            <person name="Tripathy S."/>
            <person name="Zhang X."/>
            <person name="Dehal P."/>
            <person name="Jiang R.H."/>
            <person name="Aerts A."/>
            <person name="Arredondo F.D."/>
            <person name="Baxter L."/>
            <person name="Bensasson D."/>
            <person name="Beynon J.L."/>
            <person name="Chapman J."/>
            <person name="Damasceno C.M."/>
            <person name="Dorrance A.E."/>
            <person name="Dou D."/>
            <person name="Dickerman A.W."/>
            <person name="Dubchak I.L."/>
            <person name="Garbelotto M."/>
            <person name="Gijzen M."/>
            <person name="Gordon S.G."/>
            <person name="Govers F."/>
            <person name="Grunwald N.J."/>
            <person name="Huang W."/>
            <person name="Ivors K.L."/>
            <person name="Jones R.W."/>
            <person name="Kamoun S."/>
            <person name="Krampis K."/>
            <person name="Lamour K.H."/>
            <person name="Lee M.K."/>
            <person name="McDonald W.H."/>
            <person name="Medina M."/>
            <person name="Meijer H.J."/>
            <person name="Nordberg E.K."/>
            <person name="Maclean D.J."/>
            <person name="Ospina-Giraldo M.D."/>
            <person name="Morris P.F."/>
            <person name="Phuntumart V."/>
            <person name="Putnam N.H."/>
            <person name="Rash S."/>
            <person name="Rose J.K."/>
            <person name="Sakihama Y."/>
            <person name="Salamov A.A."/>
            <person name="Savidor A."/>
            <person name="Scheuring C.F."/>
            <person name="Smith B.M."/>
            <person name="Sobral B.W."/>
            <person name="Terry A."/>
            <person name="Torto-Alalibo T.A."/>
            <person name="Win J."/>
            <person name="Xu Z."/>
            <person name="Zhang H."/>
            <person name="Grigoriev I.V."/>
            <person name="Rokhsar D.S."/>
            <person name="Boore J.L."/>
        </authorList>
    </citation>
    <scope>NUCLEOTIDE SEQUENCE [LARGE SCALE GENOMIC DNA]</scope>
    <source>
        <strain evidence="2 3">P6497</strain>
    </source>
</reference>
<accession>G4Z4W0</accession>
<gene>
    <name evidence="2" type="ORF">PHYSODRAFT_414167</name>
</gene>
<evidence type="ECO:0000313" key="2">
    <source>
        <dbReference type="EMBL" id="EGZ22289.1"/>
    </source>
</evidence>
<dbReference type="InParanoid" id="G4Z4W0"/>
<name>G4Z4W0_PHYSP</name>